<dbReference type="AlphaFoldDB" id="A0A1M7L2Z5"/>
<accession>A0A1M7L2Z5</accession>
<evidence type="ECO:0000313" key="2">
    <source>
        <dbReference type="Proteomes" id="UP000184028"/>
    </source>
</evidence>
<sequence>MVQDIIKINTGVVFLKLTQDKEITIENVTTLQVRNNGILSVFINDFEVASKESFVLVPADGTISKIDLEIRFDTPNKGGLEELSAFSWNEKEIDIIYKKFIKCKN</sequence>
<protein>
    <submittedName>
        <fullName evidence="1">Uncharacterized protein</fullName>
    </submittedName>
</protein>
<keyword evidence="2" id="KW-1185">Reference proteome</keyword>
<dbReference type="RefSeq" id="WP_068844858.1">
    <property type="nucleotide sequence ID" value="NZ_FRBT01000008.1"/>
</dbReference>
<gene>
    <name evidence="1" type="ORF">SAMN05444484_108227</name>
</gene>
<evidence type="ECO:0000313" key="1">
    <source>
        <dbReference type="EMBL" id="SHM71858.1"/>
    </source>
</evidence>
<proteinExistence type="predicted"/>
<name>A0A1M7L2Z5_9FLAO</name>
<dbReference type="OrthoDB" id="1371768at2"/>
<organism evidence="1 2">
    <name type="scientific">Flavobacterium chilense</name>
    <dbReference type="NCBI Taxonomy" id="946677"/>
    <lineage>
        <taxon>Bacteria</taxon>
        <taxon>Pseudomonadati</taxon>
        <taxon>Bacteroidota</taxon>
        <taxon>Flavobacteriia</taxon>
        <taxon>Flavobacteriales</taxon>
        <taxon>Flavobacteriaceae</taxon>
        <taxon>Flavobacterium</taxon>
    </lineage>
</organism>
<dbReference type="Proteomes" id="UP000184028">
    <property type="component" value="Unassembled WGS sequence"/>
</dbReference>
<dbReference type="EMBL" id="FRBT01000008">
    <property type="protein sequence ID" value="SHM71858.1"/>
    <property type="molecule type" value="Genomic_DNA"/>
</dbReference>
<dbReference type="STRING" id="946677.SAMN05444484_108227"/>
<reference evidence="2" key="1">
    <citation type="submission" date="2016-11" db="EMBL/GenBank/DDBJ databases">
        <authorList>
            <person name="Varghese N."/>
            <person name="Submissions S."/>
        </authorList>
    </citation>
    <scope>NUCLEOTIDE SEQUENCE [LARGE SCALE GENOMIC DNA]</scope>
    <source>
        <strain evidence="2">DSM 24724</strain>
    </source>
</reference>